<evidence type="ECO:0000256" key="2">
    <source>
        <dbReference type="ARBA" id="ARBA00022723"/>
    </source>
</evidence>
<dbReference type="SUPFAM" id="SSF51316">
    <property type="entry name" value="Mss4-like"/>
    <property type="match status" value="1"/>
</dbReference>
<proteinExistence type="inferred from homology"/>
<dbReference type="Proteomes" id="UP000326877">
    <property type="component" value="Unassembled WGS sequence"/>
</dbReference>
<protein>
    <submittedName>
        <fullName evidence="6">Mss4-like protein</fullName>
    </submittedName>
</protein>
<dbReference type="InterPro" id="IPR011057">
    <property type="entry name" value="Mss4-like_sf"/>
</dbReference>
<evidence type="ECO:0000313" key="6">
    <source>
        <dbReference type="EMBL" id="KAE8391239.1"/>
    </source>
</evidence>
<evidence type="ECO:0000259" key="5">
    <source>
        <dbReference type="PROSITE" id="PS51891"/>
    </source>
</evidence>
<keyword evidence="3" id="KW-0862">Zinc</keyword>
<keyword evidence="4" id="KW-0456">Lyase</keyword>
<comment type="similarity">
    <text evidence="1">Belongs to the Gfa family.</text>
</comment>
<dbReference type="PROSITE" id="PS51891">
    <property type="entry name" value="CENP_V_GFA"/>
    <property type="match status" value="1"/>
</dbReference>
<evidence type="ECO:0000256" key="4">
    <source>
        <dbReference type="ARBA" id="ARBA00023239"/>
    </source>
</evidence>
<evidence type="ECO:0000256" key="3">
    <source>
        <dbReference type="ARBA" id="ARBA00022833"/>
    </source>
</evidence>
<dbReference type="Gene3D" id="3.90.1590.10">
    <property type="entry name" value="glutathione-dependent formaldehyde- activating enzyme (gfa)"/>
    <property type="match status" value="1"/>
</dbReference>
<organism evidence="6">
    <name type="scientific">Petromyces alliaceus</name>
    <name type="common">Aspergillus alliaceus</name>
    <dbReference type="NCBI Taxonomy" id="209559"/>
    <lineage>
        <taxon>Eukaryota</taxon>
        <taxon>Fungi</taxon>
        <taxon>Dikarya</taxon>
        <taxon>Ascomycota</taxon>
        <taxon>Pezizomycotina</taxon>
        <taxon>Eurotiomycetes</taxon>
        <taxon>Eurotiomycetidae</taxon>
        <taxon>Eurotiales</taxon>
        <taxon>Aspergillaceae</taxon>
        <taxon>Aspergillus</taxon>
        <taxon>Aspergillus subgen. Circumdati</taxon>
    </lineage>
</organism>
<dbReference type="InterPro" id="IPR006913">
    <property type="entry name" value="CENP-V/GFA"/>
</dbReference>
<dbReference type="Pfam" id="PF04828">
    <property type="entry name" value="GFA"/>
    <property type="match status" value="1"/>
</dbReference>
<accession>A0A5N7CBE0</accession>
<gene>
    <name evidence="6" type="ORF">BDV23DRAFT_153675</name>
</gene>
<reference evidence="6" key="1">
    <citation type="submission" date="2019-04" db="EMBL/GenBank/DDBJ databases">
        <title>Friends and foes A comparative genomics studyof 23 Aspergillus species from section Flavi.</title>
        <authorList>
            <consortium name="DOE Joint Genome Institute"/>
            <person name="Kjaerbolling I."/>
            <person name="Vesth T."/>
            <person name="Frisvad J.C."/>
            <person name="Nybo J.L."/>
            <person name="Theobald S."/>
            <person name="Kildgaard S."/>
            <person name="Isbrandt T."/>
            <person name="Kuo A."/>
            <person name="Sato A."/>
            <person name="Lyhne E.K."/>
            <person name="Kogle M.E."/>
            <person name="Wiebenga A."/>
            <person name="Kun R.S."/>
            <person name="Lubbers R.J."/>
            <person name="Makela M.R."/>
            <person name="Barry K."/>
            <person name="Chovatia M."/>
            <person name="Clum A."/>
            <person name="Daum C."/>
            <person name="Haridas S."/>
            <person name="He G."/>
            <person name="LaButti K."/>
            <person name="Lipzen A."/>
            <person name="Mondo S."/>
            <person name="Riley R."/>
            <person name="Salamov A."/>
            <person name="Simmons B.A."/>
            <person name="Magnuson J.K."/>
            <person name="Henrissat B."/>
            <person name="Mortensen U.H."/>
            <person name="Larsen T.O."/>
            <person name="Devries R.P."/>
            <person name="Grigoriev I.V."/>
            <person name="Machida M."/>
            <person name="Baker S.E."/>
            <person name="Andersen M.R."/>
        </authorList>
    </citation>
    <scope>NUCLEOTIDE SEQUENCE [LARGE SCALE GENOMIC DNA]</scope>
    <source>
        <strain evidence="6">IBT 14317</strain>
    </source>
</reference>
<name>A0A5N7CBE0_PETAA</name>
<keyword evidence="2" id="KW-0479">Metal-binding</keyword>
<dbReference type="AlphaFoldDB" id="A0A5N7CBE0"/>
<dbReference type="EMBL" id="ML735247">
    <property type="protein sequence ID" value="KAE8391239.1"/>
    <property type="molecule type" value="Genomic_DNA"/>
</dbReference>
<dbReference type="GO" id="GO:0046872">
    <property type="term" value="F:metal ion binding"/>
    <property type="evidence" value="ECO:0007669"/>
    <property type="project" value="UniProtKB-KW"/>
</dbReference>
<dbReference type="OrthoDB" id="406544at2759"/>
<dbReference type="PANTHER" id="PTHR33337:SF30">
    <property type="entry name" value="DUF636 DOMAIN PROTEIN (AFU_ORTHOLOGUE AFUA_1G03180)"/>
    <property type="match status" value="1"/>
</dbReference>
<sequence>MAVGGCFCGKVRIQYNGQPITSALCHCLDCRKLTGTLYTYNFVVKSADLKITGNPKEVAKTSDSGNHIKNYFCSDCGTPLYGLRLNSAGTPDETIILRAGILDDIGILNEHEPGAEIYTDRRVSWIRPAEGANQFVGMLPLP</sequence>
<feature type="domain" description="CENP-V/GFA" evidence="5">
    <location>
        <begin position="2"/>
        <end position="119"/>
    </location>
</feature>
<dbReference type="PANTHER" id="PTHR33337">
    <property type="entry name" value="GFA DOMAIN-CONTAINING PROTEIN"/>
    <property type="match status" value="1"/>
</dbReference>
<evidence type="ECO:0000256" key="1">
    <source>
        <dbReference type="ARBA" id="ARBA00005495"/>
    </source>
</evidence>
<dbReference type="GO" id="GO:0016846">
    <property type="term" value="F:carbon-sulfur lyase activity"/>
    <property type="evidence" value="ECO:0007669"/>
    <property type="project" value="InterPro"/>
</dbReference>